<evidence type="ECO:0000313" key="2">
    <source>
        <dbReference type="Proteomes" id="UP001570071"/>
    </source>
</evidence>
<keyword evidence="2" id="KW-1185">Reference proteome</keyword>
<gene>
    <name evidence="1" type="ORF">AB6D66_01630</name>
</gene>
<dbReference type="EMBL" id="JBFSSG010000001">
    <property type="protein sequence ID" value="MEZ8719749.1"/>
    <property type="molecule type" value="Genomic_DNA"/>
</dbReference>
<protein>
    <recommendedName>
        <fullName evidence="3">Chaperone protein DnaJ</fullName>
    </recommendedName>
</protein>
<dbReference type="Gene3D" id="6.20.20.10">
    <property type="match status" value="1"/>
</dbReference>
<dbReference type="SUPFAM" id="SSF57938">
    <property type="entry name" value="DnaJ/Hsp40 cysteine-rich domain"/>
    <property type="match status" value="1"/>
</dbReference>
<dbReference type="InterPro" id="IPR036410">
    <property type="entry name" value="HSP_DnaJ_Cys-rich_dom_sf"/>
</dbReference>
<accession>A0ABV4MRH1</accession>
<dbReference type="RefSeq" id="WP_269336649.1">
    <property type="nucleotide sequence ID" value="NZ_JBFSSG010000001.1"/>
</dbReference>
<name>A0ABV4MRH1_9VIBR</name>
<evidence type="ECO:0000313" key="1">
    <source>
        <dbReference type="EMBL" id="MEZ8719749.1"/>
    </source>
</evidence>
<reference evidence="1 2" key="1">
    <citation type="journal article" date="2024" name="ISME J.">
        <title>Tailless and filamentous prophages are predominant in marine Vibrio.</title>
        <authorList>
            <person name="Steensen K."/>
            <person name="Seneca J."/>
            <person name="Bartlau N."/>
            <person name="Yu X.A."/>
            <person name="Hussain F.A."/>
            <person name="Polz M.F."/>
        </authorList>
    </citation>
    <scope>NUCLEOTIDE SEQUENCE [LARGE SCALE GENOMIC DNA]</scope>
    <source>
        <strain evidence="1 2">10N.239.312.F12</strain>
    </source>
</reference>
<organism evidence="1 2">
    <name type="scientific">Vibrio pomeroyi</name>
    <dbReference type="NCBI Taxonomy" id="198832"/>
    <lineage>
        <taxon>Bacteria</taxon>
        <taxon>Pseudomonadati</taxon>
        <taxon>Pseudomonadota</taxon>
        <taxon>Gammaproteobacteria</taxon>
        <taxon>Vibrionales</taxon>
        <taxon>Vibrionaceae</taxon>
        <taxon>Vibrio</taxon>
    </lineage>
</organism>
<dbReference type="Proteomes" id="UP001570071">
    <property type="component" value="Unassembled WGS sequence"/>
</dbReference>
<proteinExistence type="predicted"/>
<evidence type="ECO:0008006" key="3">
    <source>
        <dbReference type="Google" id="ProtNLM"/>
    </source>
</evidence>
<comment type="caution">
    <text evidence="1">The sequence shown here is derived from an EMBL/GenBank/DDBJ whole genome shotgun (WGS) entry which is preliminary data.</text>
</comment>
<sequence length="65" mass="7180">MANFHQRKAERTEYYLAFVYGWKLNPCLSCNGSGKYDNDGSPDCGACDGSGKERVRGAKAMQPDN</sequence>